<sequence length="177" mass="19455">MRVTSKAAQRGSGKLVLILLVVLIALLLAVGSAAALYLTGVISPLGNGGNDVEEVAESEAGEQRPPAPSRGQARYLEMEDAITVNISREGGRRAILQVNLQLMARDEEILDSVEEHMPLIRNNLISLFGDQQFEDITSRDGKNALREEALEEVNRVLEDEGEWPHVEAVYFTNFVTQ</sequence>
<reference evidence="12 13" key="1">
    <citation type="submission" date="2016-10" db="EMBL/GenBank/DDBJ databases">
        <authorList>
            <person name="de Groot N.N."/>
        </authorList>
    </citation>
    <scope>NUCLEOTIDE SEQUENCE [LARGE SCALE GENOMIC DNA]</scope>
    <source>
        <strain evidence="12 13">CGMCC 1.6291</strain>
    </source>
</reference>
<keyword evidence="12" id="KW-0966">Cell projection</keyword>
<evidence type="ECO:0000256" key="8">
    <source>
        <dbReference type="ARBA" id="ARBA00022989"/>
    </source>
</evidence>
<keyword evidence="8" id="KW-1133">Transmembrane helix</keyword>
<dbReference type="AlphaFoldDB" id="A0A1H8QT53"/>
<dbReference type="GO" id="GO:0071978">
    <property type="term" value="P:bacterial-type flagellum-dependent swarming motility"/>
    <property type="evidence" value="ECO:0007669"/>
    <property type="project" value="TreeGrafter"/>
</dbReference>
<dbReference type="EMBL" id="FOEG01000001">
    <property type="protein sequence ID" value="SEO57246.1"/>
    <property type="molecule type" value="Genomic_DNA"/>
</dbReference>
<dbReference type="GO" id="GO:0005886">
    <property type="term" value="C:plasma membrane"/>
    <property type="evidence" value="ECO:0007669"/>
    <property type="project" value="UniProtKB-SubCell"/>
</dbReference>
<evidence type="ECO:0000256" key="7">
    <source>
        <dbReference type="ARBA" id="ARBA00022779"/>
    </source>
</evidence>
<keyword evidence="7 10" id="KW-0283">Flagellar rotation</keyword>
<dbReference type="Pfam" id="PF03748">
    <property type="entry name" value="FliL"/>
    <property type="match status" value="1"/>
</dbReference>
<gene>
    <name evidence="12" type="ORF">SAMN04488052_101763</name>
</gene>
<dbReference type="Proteomes" id="UP000199657">
    <property type="component" value="Unassembled WGS sequence"/>
</dbReference>
<evidence type="ECO:0000256" key="11">
    <source>
        <dbReference type="SAM" id="MobiDB-lite"/>
    </source>
</evidence>
<comment type="similarity">
    <text evidence="3 10">Belongs to the FliL family.</text>
</comment>
<keyword evidence="12" id="KW-0282">Flagellum</keyword>
<evidence type="ECO:0000313" key="12">
    <source>
        <dbReference type="EMBL" id="SEO57246.1"/>
    </source>
</evidence>
<evidence type="ECO:0000256" key="4">
    <source>
        <dbReference type="ARBA" id="ARBA00022475"/>
    </source>
</evidence>
<comment type="subcellular location">
    <subcellularLocation>
        <location evidence="10">Cell inner membrane</location>
    </subcellularLocation>
    <subcellularLocation>
        <location evidence="2">Cell membrane</location>
        <topology evidence="2">Single-pass membrane protein</topology>
    </subcellularLocation>
</comment>
<evidence type="ECO:0000256" key="9">
    <source>
        <dbReference type="ARBA" id="ARBA00023136"/>
    </source>
</evidence>
<keyword evidence="9 10" id="KW-0472">Membrane</keyword>
<dbReference type="PANTHER" id="PTHR35091:SF2">
    <property type="entry name" value="FLAGELLAR PROTEIN FLIL"/>
    <property type="match status" value="1"/>
</dbReference>
<keyword evidence="6" id="KW-0812">Transmembrane</keyword>
<evidence type="ECO:0000256" key="2">
    <source>
        <dbReference type="ARBA" id="ARBA00004162"/>
    </source>
</evidence>
<evidence type="ECO:0000256" key="10">
    <source>
        <dbReference type="RuleBase" id="RU364125"/>
    </source>
</evidence>
<dbReference type="RefSeq" id="WP_091640037.1">
    <property type="nucleotide sequence ID" value="NZ_FOEG01000001.1"/>
</dbReference>
<keyword evidence="4" id="KW-1003">Cell membrane</keyword>
<dbReference type="STRING" id="406100.SAMN04488052_101763"/>
<feature type="compositionally biased region" description="Acidic residues" evidence="11">
    <location>
        <begin position="51"/>
        <end position="60"/>
    </location>
</feature>
<proteinExistence type="inferred from homology"/>
<evidence type="ECO:0000256" key="3">
    <source>
        <dbReference type="ARBA" id="ARBA00008281"/>
    </source>
</evidence>
<keyword evidence="10" id="KW-0997">Cell inner membrane</keyword>
<dbReference type="PANTHER" id="PTHR35091">
    <property type="entry name" value="FLAGELLAR PROTEIN FLIL"/>
    <property type="match status" value="1"/>
</dbReference>
<evidence type="ECO:0000256" key="5">
    <source>
        <dbReference type="ARBA" id="ARBA00022500"/>
    </source>
</evidence>
<keyword evidence="12" id="KW-0969">Cilium</keyword>
<feature type="region of interest" description="Disordered" evidence="11">
    <location>
        <begin position="51"/>
        <end position="72"/>
    </location>
</feature>
<dbReference type="GO" id="GO:0006935">
    <property type="term" value="P:chemotaxis"/>
    <property type="evidence" value="ECO:0007669"/>
    <property type="project" value="UniProtKB-KW"/>
</dbReference>
<name>A0A1H8QT53_9GAMM</name>
<dbReference type="GO" id="GO:0009425">
    <property type="term" value="C:bacterial-type flagellum basal body"/>
    <property type="evidence" value="ECO:0007669"/>
    <property type="project" value="InterPro"/>
</dbReference>
<dbReference type="OrthoDB" id="5616092at2"/>
<comment type="function">
    <text evidence="1 10">Controls the rotational direction of flagella during chemotaxis.</text>
</comment>
<accession>A0A1H8QT53</accession>
<evidence type="ECO:0000256" key="6">
    <source>
        <dbReference type="ARBA" id="ARBA00022692"/>
    </source>
</evidence>
<keyword evidence="5 10" id="KW-0145">Chemotaxis</keyword>
<keyword evidence="13" id="KW-1185">Reference proteome</keyword>
<protein>
    <recommendedName>
        <fullName evidence="10">Flagellar protein FliL</fullName>
    </recommendedName>
</protein>
<dbReference type="InterPro" id="IPR005503">
    <property type="entry name" value="FliL"/>
</dbReference>
<evidence type="ECO:0000256" key="1">
    <source>
        <dbReference type="ARBA" id="ARBA00002254"/>
    </source>
</evidence>
<organism evidence="12 13">
    <name type="scientific">Aquisalimonas asiatica</name>
    <dbReference type="NCBI Taxonomy" id="406100"/>
    <lineage>
        <taxon>Bacteria</taxon>
        <taxon>Pseudomonadati</taxon>
        <taxon>Pseudomonadota</taxon>
        <taxon>Gammaproteobacteria</taxon>
        <taxon>Chromatiales</taxon>
        <taxon>Ectothiorhodospiraceae</taxon>
        <taxon>Aquisalimonas</taxon>
    </lineage>
</organism>
<evidence type="ECO:0000313" key="13">
    <source>
        <dbReference type="Proteomes" id="UP000199657"/>
    </source>
</evidence>